<gene>
    <name evidence="1" type="ORF">HUJ06_011811</name>
</gene>
<protein>
    <submittedName>
        <fullName evidence="1">Uncharacterized protein</fullName>
    </submittedName>
</protein>
<reference evidence="1 2" key="1">
    <citation type="journal article" date="2020" name="Mol. Biol. Evol.">
        <title>Distinct Expression and Methylation Patterns for Genes with Different Fates following a Single Whole-Genome Duplication in Flowering Plants.</title>
        <authorList>
            <person name="Shi T."/>
            <person name="Rahmani R.S."/>
            <person name="Gugger P.F."/>
            <person name="Wang M."/>
            <person name="Li H."/>
            <person name="Zhang Y."/>
            <person name="Li Z."/>
            <person name="Wang Q."/>
            <person name="Van de Peer Y."/>
            <person name="Marchal K."/>
            <person name="Chen J."/>
        </authorList>
    </citation>
    <scope>NUCLEOTIDE SEQUENCE [LARGE SCALE GENOMIC DNA]</scope>
    <source>
        <tissue evidence="1">Leaf</tissue>
    </source>
</reference>
<comment type="caution">
    <text evidence="1">The sequence shown here is derived from an EMBL/GenBank/DDBJ whole genome shotgun (WGS) entry which is preliminary data.</text>
</comment>
<keyword evidence="2" id="KW-1185">Reference proteome</keyword>
<dbReference type="Proteomes" id="UP000607653">
    <property type="component" value="Unassembled WGS sequence"/>
</dbReference>
<dbReference type="AlphaFoldDB" id="A0A822YK44"/>
<sequence length="75" mass="8579">MVLLPSACRLVLSIKVSTCLTFYHPNESQCVHFTDISFKILKTITIRSSKRKCSKPSQIPISLERKLSQMFIAHQ</sequence>
<accession>A0A822YK44</accession>
<proteinExistence type="predicted"/>
<name>A0A822YK44_NELNU</name>
<evidence type="ECO:0000313" key="1">
    <source>
        <dbReference type="EMBL" id="DAD32960.1"/>
    </source>
</evidence>
<dbReference type="EMBL" id="DUZY01000003">
    <property type="protein sequence ID" value="DAD32960.1"/>
    <property type="molecule type" value="Genomic_DNA"/>
</dbReference>
<evidence type="ECO:0000313" key="2">
    <source>
        <dbReference type="Proteomes" id="UP000607653"/>
    </source>
</evidence>
<organism evidence="1 2">
    <name type="scientific">Nelumbo nucifera</name>
    <name type="common">Sacred lotus</name>
    <dbReference type="NCBI Taxonomy" id="4432"/>
    <lineage>
        <taxon>Eukaryota</taxon>
        <taxon>Viridiplantae</taxon>
        <taxon>Streptophyta</taxon>
        <taxon>Embryophyta</taxon>
        <taxon>Tracheophyta</taxon>
        <taxon>Spermatophyta</taxon>
        <taxon>Magnoliopsida</taxon>
        <taxon>Proteales</taxon>
        <taxon>Nelumbonaceae</taxon>
        <taxon>Nelumbo</taxon>
    </lineage>
</organism>